<accession>A0AAE8Y4T4</accession>
<proteinExistence type="inferred from homology"/>
<name>A0AAE8Y4T4_9VIRU</name>
<dbReference type="Gene3D" id="2.70.40.10">
    <property type="match status" value="1"/>
</dbReference>
<keyword evidence="3" id="KW-0378">Hydrolase</keyword>
<dbReference type="GO" id="GO:0006226">
    <property type="term" value="P:dUMP biosynthetic process"/>
    <property type="evidence" value="ECO:0007669"/>
    <property type="project" value="InterPro"/>
</dbReference>
<dbReference type="PANTHER" id="PTHR11241:SF0">
    <property type="entry name" value="DEOXYURIDINE 5'-TRIPHOSPHATE NUCLEOTIDOHYDROLASE"/>
    <property type="match status" value="1"/>
</dbReference>
<evidence type="ECO:0000256" key="1">
    <source>
        <dbReference type="ARBA" id="ARBA00006581"/>
    </source>
</evidence>
<keyword evidence="4" id="KW-0546">Nucleotide metabolism</keyword>
<dbReference type="InterPro" id="IPR033704">
    <property type="entry name" value="dUTPase_trimeric"/>
</dbReference>
<keyword evidence="7" id="KW-1185">Reference proteome</keyword>
<sequence>MKAYLAITMNDIFFRKLNERAIIPQRYSEGAAGYDICNLNTTVIDPFKQAYLSTGISVRFPPGYYCRIAPRSSISSYRIYIGAGVIDQDSVGEIRILAINHSEMSVTIPANERVAQLIFEKIITPIVYEVRKDPISKSTIFTLVPTKYKQRIERKYKLN</sequence>
<evidence type="ECO:0000313" key="6">
    <source>
        <dbReference type="EMBL" id="UBZ25510.1"/>
    </source>
</evidence>
<gene>
    <name evidence="6" type="ORF">CcNV_026</name>
</gene>
<dbReference type="EC" id="3.6.1.23" evidence="2"/>
<evidence type="ECO:0000313" key="7">
    <source>
        <dbReference type="Proteomes" id="UP000831195"/>
    </source>
</evidence>
<dbReference type="SUPFAM" id="SSF51283">
    <property type="entry name" value="dUTPase-like"/>
    <property type="match status" value="1"/>
</dbReference>
<dbReference type="Proteomes" id="UP000831195">
    <property type="component" value="Segment"/>
</dbReference>
<dbReference type="GO" id="GO:0046081">
    <property type="term" value="P:dUTP catabolic process"/>
    <property type="evidence" value="ECO:0007669"/>
    <property type="project" value="InterPro"/>
</dbReference>
<evidence type="ECO:0000256" key="4">
    <source>
        <dbReference type="ARBA" id="ARBA00023080"/>
    </source>
</evidence>
<dbReference type="GO" id="GO:0004170">
    <property type="term" value="F:dUTP diphosphatase activity"/>
    <property type="evidence" value="ECO:0007669"/>
    <property type="project" value="UniProtKB-EC"/>
</dbReference>
<dbReference type="InterPro" id="IPR008181">
    <property type="entry name" value="dUTPase"/>
</dbReference>
<protein>
    <recommendedName>
        <fullName evidence="2">dUTP diphosphatase</fullName>
        <ecNumber evidence="2">3.6.1.23</ecNumber>
    </recommendedName>
</protein>
<comment type="similarity">
    <text evidence="1">Belongs to the dUTPase family.</text>
</comment>
<organism evidence="6 7">
    <name type="scientific">Crangon crangon nudivirus</name>
    <dbReference type="NCBI Taxonomy" id="2880838"/>
    <lineage>
        <taxon>Viruses</taxon>
        <taxon>Viruses incertae sedis</taxon>
        <taxon>Naldaviricetes</taxon>
        <taxon>Lefavirales</taxon>
        <taxon>Nudiviridae</taxon>
        <taxon>Gammanudivirus</taxon>
        <taxon>Gammanudivirus cracrangonis</taxon>
    </lineage>
</organism>
<dbReference type="CDD" id="cd07557">
    <property type="entry name" value="trimeric_dUTPase"/>
    <property type="match status" value="1"/>
</dbReference>
<dbReference type="InterPro" id="IPR029054">
    <property type="entry name" value="dUTPase-like"/>
</dbReference>
<evidence type="ECO:0000259" key="5">
    <source>
        <dbReference type="Pfam" id="PF00692"/>
    </source>
</evidence>
<dbReference type="InterPro" id="IPR036157">
    <property type="entry name" value="dUTPase-like_sf"/>
</dbReference>
<reference evidence="6" key="1">
    <citation type="journal article" date="2021" name="Viruses">
        <title>Identification and Full Characterisation of Two Novel Crustacean Infecting Members of the Family Nudiviridae Provides Support for Two Subfamilies.</title>
        <authorList>
            <person name="Bateman K.S."/>
            <person name="Kerr R."/>
            <person name="Stentiford G.D."/>
            <person name="Bean T.P."/>
            <person name="Hooper C."/>
            <person name="Van Eynde B."/>
            <person name="Delbare D."/>
            <person name="Bojko J."/>
            <person name="Christiaens O."/>
            <person name="Taning C.N.T."/>
            <person name="Smagghe G."/>
            <person name="van Oers M.M."/>
            <person name="van Aerle R."/>
        </authorList>
    </citation>
    <scope>NUCLEOTIDE SEQUENCE</scope>
    <source>
        <strain evidence="6">AN1</strain>
    </source>
</reference>
<evidence type="ECO:0000256" key="2">
    <source>
        <dbReference type="ARBA" id="ARBA00012379"/>
    </source>
</evidence>
<dbReference type="EMBL" id="MZ311577">
    <property type="protein sequence ID" value="UBZ25510.1"/>
    <property type="molecule type" value="Genomic_DNA"/>
</dbReference>
<feature type="domain" description="dUTPase-like" evidence="5">
    <location>
        <begin position="20"/>
        <end position="131"/>
    </location>
</feature>
<evidence type="ECO:0000256" key="3">
    <source>
        <dbReference type="ARBA" id="ARBA00022801"/>
    </source>
</evidence>
<dbReference type="Pfam" id="PF00692">
    <property type="entry name" value="dUTPase"/>
    <property type="match status" value="1"/>
</dbReference>
<dbReference type="GO" id="GO:0000287">
    <property type="term" value="F:magnesium ion binding"/>
    <property type="evidence" value="ECO:0007669"/>
    <property type="project" value="InterPro"/>
</dbReference>
<dbReference type="PANTHER" id="PTHR11241">
    <property type="entry name" value="DEOXYURIDINE 5'-TRIPHOSPHATE NUCLEOTIDOHYDROLASE"/>
    <property type="match status" value="1"/>
</dbReference>